<feature type="compositionally biased region" description="Low complexity" evidence="1">
    <location>
        <begin position="59"/>
        <end position="76"/>
    </location>
</feature>
<organism evidence="4 5">
    <name type="scientific">Ramlibacter aquaticus</name>
    <dbReference type="NCBI Taxonomy" id="2780094"/>
    <lineage>
        <taxon>Bacteria</taxon>
        <taxon>Pseudomonadati</taxon>
        <taxon>Pseudomonadota</taxon>
        <taxon>Betaproteobacteria</taxon>
        <taxon>Burkholderiales</taxon>
        <taxon>Comamonadaceae</taxon>
        <taxon>Ramlibacter</taxon>
    </lineage>
</organism>
<dbReference type="Proteomes" id="UP000715965">
    <property type="component" value="Unassembled WGS sequence"/>
</dbReference>
<accession>A0ABR9SFS1</accession>
<feature type="signal peptide" evidence="2">
    <location>
        <begin position="1"/>
        <end position="20"/>
    </location>
</feature>
<feature type="compositionally biased region" description="Basic and acidic residues" evidence="1">
    <location>
        <begin position="81"/>
        <end position="116"/>
    </location>
</feature>
<comment type="caution">
    <text evidence="4">The sequence shown here is derived from an EMBL/GenBank/DDBJ whole genome shotgun (WGS) entry which is preliminary data.</text>
</comment>
<dbReference type="InterPro" id="IPR025392">
    <property type="entry name" value="DUF4124"/>
</dbReference>
<proteinExistence type="predicted"/>
<protein>
    <submittedName>
        <fullName evidence="4">DUF4124 domain-containing protein</fullName>
    </submittedName>
</protein>
<evidence type="ECO:0000256" key="2">
    <source>
        <dbReference type="SAM" id="SignalP"/>
    </source>
</evidence>
<reference evidence="4 5" key="1">
    <citation type="submission" date="2020-10" db="EMBL/GenBank/DDBJ databases">
        <title>Draft genome of Ramlibacter aquaticus LMG 30558.</title>
        <authorList>
            <person name="Props R."/>
        </authorList>
    </citation>
    <scope>NUCLEOTIDE SEQUENCE [LARGE SCALE GENOMIC DNA]</scope>
    <source>
        <strain evidence="4 5">LMG 30558</strain>
    </source>
</reference>
<feature type="region of interest" description="Disordered" evidence="1">
    <location>
        <begin position="59"/>
        <end position="116"/>
    </location>
</feature>
<keyword evidence="5" id="KW-1185">Reference proteome</keyword>
<evidence type="ECO:0000259" key="3">
    <source>
        <dbReference type="Pfam" id="PF13511"/>
    </source>
</evidence>
<dbReference type="Pfam" id="PF13511">
    <property type="entry name" value="DUF4124"/>
    <property type="match status" value="1"/>
</dbReference>
<keyword evidence="2" id="KW-0732">Signal</keyword>
<dbReference type="RefSeq" id="WP_193780743.1">
    <property type="nucleotide sequence ID" value="NZ_JADDOJ010000042.1"/>
</dbReference>
<evidence type="ECO:0000256" key="1">
    <source>
        <dbReference type="SAM" id="MobiDB-lite"/>
    </source>
</evidence>
<dbReference type="EMBL" id="JADDOJ010000042">
    <property type="protein sequence ID" value="MBE7941202.1"/>
    <property type="molecule type" value="Genomic_DNA"/>
</dbReference>
<feature type="domain" description="DUF4124" evidence="3">
    <location>
        <begin position="9"/>
        <end position="63"/>
    </location>
</feature>
<evidence type="ECO:0000313" key="4">
    <source>
        <dbReference type="EMBL" id="MBE7941202.1"/>
    </source>
</evidence>
<sequence>MQLLRFCALIALVAAAPAFAQWQWVDKDGRKVFSDQAPPADVPANRVLKRPGRFAAAEAAQAAQAASDAAAAQPAAAPRPTGRDKDLEDKKKQLQAAADEKRHAQEEANARIKADNCQRARRGKAALDSGVRIAQTNDKGEREFLDDAQREAEGRRLDAVIAHECL</sequence>
<name>A0ABR9SFS1_9BURK</name>
<gene>
    <name evidence="4" type="ORF">IM725_11535</name>
</gene>
<feature type="chain" id="PRO_5046069594" evidence="2">
    <location>
        <begin position="21"/>
        <end position="166"/>
    </location>
</feature>
<evidence type="ECO:0000313" key="5">
    <source>
        <dbReference type="Proteomes" id="UP000715965"/>
    </source>
</evidence>